<dbReference type="PANTHER" id="PTHR15140">
    <property type="entry name" value="TUBULIN-SPECIFIC CHAPERONE E"/>
    <property type="match status" value="1"/>
</dbReference>
<accession>A0A5D2HJ31</accession>
<organism evidence="1 2">
    <name type="scientific">Gossypium darwinii</name>
    <name type="common">Darwin's cotton</name>
    <name type="synonym">Gossypium barbadense var. darwinii</name>
    <dbReference type="NCBI Taxonomy" id="34276"/>
    <lineage>
        <taxon>Eukaryota</taxon>
        <taxon>Viridiplantae</taxon>
        <taxon>Streptophyta</taxon>
        <taxon>Embryophyta</taxon>
        <taxon>Tracheophyta</taxon>
        <taxon>Spermatophyta</taxon>
        <taxon>Magnoliopsida</taxon>
        <taxon>eudicotyledons</taxon>
        <taxon>Gunneridae</taxon>
        <taxon>Pentapetalae</taxon>
        <taxon>rosids</taxon>
        <taxon>malvids</taxon>
        <taxon>Malvales</taxon>
        <taxon>Malvaceae</taxon>
        <taxon>Malvoideae</taxon>
        <taxon>Gossypium</taxon>
    </lineage>
</organism>
<dbReference type="AlphaFoldDB" id="A0A5D2HJ31"/>
<dbReference type="EMBL" id="CM017688">
    <property type="protein sequence ID" value="TYH30118.1"/>
    <property type="molecule type" value="Genomic_DNA"/>
</dbReference>
<dbReference type="SUPFAM" id="SSF52047">
    <property type="entry name" value="RNI-like"/>
    <property type="match status" value="1"/>
</dbReference>
<reference evidence="1 2" key="1">
    <citation type="submission" date="2019-06" db="EMBL/GenBank/DDBJ databases">
        <title>WGS assembly of Gossypium darwinii.</title>
        <authorList>
            <person name="Chen Z.J."/>
            <person name="Sreedasyam A."/>
            <person name="Ando A."/>
            <person name="Song Q."/>
            <person name="De L."/>
            <person name="Hulse-Kemp A."/>
            <person name="Ding M."/>
            <person name="Ye W."/>
            <person name="Kirkbride R."/>
            <person name="Jenkins J."/>
            <person name="Plott C."/>
            <person name="Lovell J."/>
            <person name="Lin Y.-M."/>
            <person name="Vaughn R."/>
            <person name="Liu B."/>
            <person name="Li W."/>
            <person name="Simpson S."/>
            <person name="Scheffler B."/>
            <person name="Saski C."/>
            <person name="Grover C."/>
            <person name="Hu G."/>
            <person name="Conover J."/>
            <person name="Carlson J."/>
            <person name="Shu S."/>
            <person name="Boston L."/>
            <person name="Williams M."/>
            <person name="Peterson D."/>
            <person name="Mcgee K."/>
            <person name="Jones D."/>
            <person name="Wendel J."/>
            <person name="Stelly D."/>
            <person name="Grimwood J."/>
            <person name="Schmutz J."/>
        </authorList>
    </citation>
    <scope>NUCLEOTIDE SEQUENCE [LARGE SCALE GENOMIC DNA]</scope>
    <source>
        <strain evidence="1">1808015.09</strain>
    </source>
</reference>
<evidence type="ECO:0000313" key="2">
    <source>
        <dbReference type="Proteomes" id="UP000323506"/>
    </source>
</evidence>
<dbReference type="InterPro" id="IPR032675">
    <property type="entry name" value="LRR_dom_sf"/>
</dbReference>
<proteinExistence type="predicted"/>
<protein>
    <recommendedName>
        <fullName evidence="3">NB-ARC domain-containing protein</fullName>
    </recommendedName>
</protein>
<evidence type="ECO:0000313" key="1">
    <source>
        <dbReference type="EMBL" id="TYH30118.1"/>
    </source>
</evidence>
<sequence length="119" mass="14134">MPTLEKLPNLRVLELYENAFIGKEMVCSAPHFLKLESLTLKCLWNLEEWEVEEGAVPALRYLEIRRCEKLKMLPDGLRFITTLQELKIEYMPKEFKDKMVQGREDFYKVQHIPSIIFSN</sequence>
<dbReference type="Proteomes" id="UP000323506">
    <property type="component" value="Chromosome A01"/>
</dbReference>
<evidence type="ECO:0008006" key="3">
    <source>
        <dbReference type="Google" id="ProtNLM"/>
    </source>
</evidence>
<dbReference type="Gene3D" id="3.80.10.10">
    <property type="entry name" value="Ribonuclease Inhibitor"/>
    <property type="match status" value="1"/>
</dbReference>
<gene>
    <name evidence="1" type="ORF">ES288_A01G068200v1</name>
</gene>
<name>A0A5D2HJ31_GOSDA</name>
<keyword evidence="2" id="KW-1185">Reference proteome</keyword>
<dbReference type="PANTHER" id="PTHR15140:SF37">
    <property type="entry name" value="UBIQUITIN-LIKE DOMAIN-CONTAINING PROTEIN"/>
    <property type="match status" value="1"/>
</dbReference>